<evidence type="ECO:0000313" key="2">
    <source>
        <dbReference type="Proteomes" id="UP001370490"/>
    </source>
</evidence>
<dbReference type="PANTHER" id="PTHR36722:SF1">
    <property type="entry name" value="TYPE 2 DNA TOPOISOMERASE 6 SUBUNIT B-LIKE"/>
    <property type="match status" value="1"/>
</dbReference>
<proteinExistence type="predicted"/>
<sequence>MLGLAYGFATKKCFLQLGFSEGVFSRSERAFVEIISDMGIASQLEEFQQLIYASISDRNWALLYWLFDVEFFDADGVLSVTTTGISDNEISHYHLNLKEIGSARRLTRLPSSSKSGAKFRHAGTEVSMTTSVSIDDLTAEIKHFFQKVCFL</sequence>
<evidence type="ECO:0000313" key="1">
    <source>
        <dbReference type="EMBL" id="KAK6931049.1"/>
    </source>
</evidence>
<name>A0AAN8Z8X3_9MAGN</name>
<accession>A0AAN8Z8X3</accession>
<comment type="caution">
    <text evidence="1">The sequence shown here is derived from an EMBL/GenBank/DDBJ whole genome shotgun (WGS) entry which is preliminary data.</text>
</comment>
<dbReference type="GO" id="GO:0042138">
    <property type="term" value="P:meiotic DNA double-strand break formation"/>
    <property type="evidence" value="ECO:0007669"/>
    <property type="project" value="InterPro"/>
</dbReference>
<dbReference type="EMBL" id="JBAMMX010000011">
    <property type="protein sequence ID" value="KAK6931049.1"/>
    <property type="molecule type" value="Genomic_DNA"/>
</dbReference>
<dbReference type="PANTHER" id="PTHR36722">
    <property type="entry name" value="TYPE 2 DNA TOPOISOMERASE 6 SUBUNIT B-LIKE"/>
    <property type="match status" value="1"/>
</dbReference>
<protein>
    <submittedName>
        <fullName evidence="1">Uncharacterized protein</fullName>
    </submittedName>
</protein>
<keyword evidence="2" id="KW-1185">Reference proteome</keyword>
<dbReference type="AlphaFoldDB" id="A0AAN8Z8X3"/>
<dbReference type="GO" id="GO:0030674">
    <property type="term" value="F:protein-macromolecule adaptor activity"/>
    <property type="evidence" value="ECO:0007669"/>
    <property type="project" value="TreeGrafter"/>
</dbReference>
<organism evidence="1 2">
    <name type="scientific">Dillenia turbinata</name>
    <dbReference type="NCBI Taxonomy" id="194707"/>
    <lineage>
        <taxon>Eukaryota</taxon>
        <taxon>Viridiplantae</taxon>
        <taxon>Streptophyta</taxon>
        <taxon>Embryophyta</taxon>
        <taxon>Tracheophyta</taxon>
        <taxon>Spermatophyta</taxon>
        <taxon>Magnoliopsida</taxon>
        <taxon>eudicotyledons</taxon>
        <taxon>Gunneridae</taxon>
        <taxon>Pentapetalae</taxon>
        <taxon>Dilleniales</taxon>
        <taxon>Dilleniaceae</taxon>
        <taxon>Dillenia</taxon>
    </lineage>
</organism>
<dbReference type="GO" id="GO:0000793">
    <property type="term" value="C:condensed chromosome"/>
    <property type="evidence" value="ECO:0007669"/>
    <property type="project" value="TreeGrafter"/>
</dbReference>
<dbReference type="Proteomes" id="UP001370490">
    <property type="component" value="Unassembled WGS sequence"/>
</dbReference>
<gene>
    <name evidence="1" type="ORF">RJ641_002842</name>
</gene>
<dbReference type="InterPro" id="IPR034566">
    <property type="entry name" value="MTOPVIB_plant"/>
</dbReference>
<reference evidence="1 2" key="1">
    <citation type="submission" date="2023-12" db="EMBL/GenBank/DDBJ databases">
        <title>A high-quality genome assembly for Dillenia turbinata (Dilleniales).</title>
        <authorList>
            <person name="Chanderbali A."/>
        </authorList>
    </citation>
    <scope>NUCLEOTIDE SEQUENCE [LARGE SCALE GENOMIC DNA]</scope>
    <source>
        <strain evidence="1">LSX21</strain>
        <tissue evidence="1">Leaf</tissue>
    </source>
</reference>
<dbReference type="GO" id="GO:0007131">
    <property type="term" value="P:reciprocal meiotic recombination"/>
    <property type="evidence" value="ECO:0007669"/>
    <property type="project" value="TreeGrafter"/>
</dbReference>